<dbReference type="InterPro" id="IPR043129">
    <property type="entry name" value="ATPase_NBD"/>
</dbReference>
<evidence type="ECO:0000256" key="1">
    <source>
        <dbReference type="SAM" id="MobiDB-lite"/>
    </source>
</evidence>
<evidence type="ECO:0008006" key="4">
    <source>
        <dbReference type="Google" id="ProtNLM"/>
    </source>
</evidence>
<feature type="compositionally biased region" description="Low complexity" evidence="1">
    <location>
        <begin position="859"/>
        <end position="868"/>
    </location>
</feature>
<name>A0A084G7G7_PSEDA</name>
<dbReference type="GeneID" id="27723791"/>
<comment type="caution">
    <text evidence="2">The sequence shown here is derived from an EMBL/GenBank/DDBJ whole genome shotgun (WGS) entry which is preliminary data.</text>
</comment>
<feature type="region of interest" description="Disordered" evidence="1">
    <location>
        <begin position="827"/>
        <end position="868"/>
    </location>
</feature>
<keyword evidence="3" id="KW-1185">Reference proteome</keyword>
<feature type="compositionally biased region" description="Basic residues" evidence="1">
    <location>
        <begin position="837"/>
        <end position="854"/>
    </location>
</feature>
<dbReference type="VEuPathDB" id="FungiDB:SAPIO_CDS4719"/>
<dbReference type="Proteomes" id="UP000028545">
    <property type="component" value="Unassembled WGS sequence"/>
</dbReference>
<dbReference type="RefSeq" id="XP_016643078.1">
    <property type="nucleotide sequence ID" value="XM_016787199.1"/>
</dbReference>
<sequence>MTDSLSALLDRIKLDGGTNVEDLLVIGIDFGTTFSGVAWATVEDFEQEGINLIRSWPGSGREVGKAPTELFYEDGQVMWGFDVPRDGDPIRWFKLLLLKDEDIEPEIRSSEYFLRARRTLKESGETAIDVISSYLECLWNHTIETIEAALGQSVVDAFEFRVVITVPAIWKSYARQAMREAADRAGILERRPAGDTQLMFAPEPEAAALSTLCEKGRRPQCGDIYVVCDAGGGTVDLISYEICDVNPIRLREAAEGAGALCGGIFIDEAFERICKARLGRRWDRLSKAGIKEIMKGEWEYAIKPQFSRDQANSSKKYIVGIPAEAFVGSDLDDNSREPHIKNGRIHFNGLHIEGAFKETVSCIAEQIDKQISKSSGGGKAVTGVILVGGLGGSRYLYQYLQERYSRSDIKVLQSRGEVPRTAICRGAIIKGLFGEATNGLVVSTVPRASIGVDKMSPWVDGKFLEEDKKWCPLEEDYFADNQMDWYIVRGEAVTPLESVRSYYFRVYEKDFGGSFRTSIYECEDELAPTRITGSVKRLCTIECKVDTPFKSLPNIEGPNGKRLKKLQYEIEAIPSGASVEFAVGSGSSETAKKTPHSLHNVEPIHRTSHRKGLDAHITPRIIPPKLDANLAEGAHLRAIMAGEGVNILPSNSRAGMDRTTANRAIINPKDIPSKVIPHSNNMAVPLRPTHPTIKGPDMALLQAKDTAKGILSSRATLLTTNRPAMTSKQDTARRPSRHMPAALHTSSNTPPRLRTRATERPLKTTTSGALLRTLPSSTIRAAKTPTSEANRLIKVVLPHIPVDPVDPVALRETEDWVQLSSAEAPQLGRPIKLEVHKFKKHKKEKKHKKYKQRGGGHGSSSSDSSDSD</sequence>
<feature type="region of interest" description="Disordered" evidence="1">
    <location>
        <begin position="723"/>
        <end position="755"/>
    </location>
</feature>
<reference evidence="2 3" key="1">
    <citation type="journal article" date="2014" name="Genome Announc.">
        <title>Draft genome sequence of the pathogenic fungus Scedosporium apiospermum.</title>
        <authorList>
            <person name="Vandeputte P."/>
            <person name="Ghamrawi S."/>
            <person name="Rechenmann M."/>
            <person name="Iltis A."/>
            <person name="Giraud S."/>
            <person name="Fleury M."/>
            <person name="Thornton C."/>
            <person name="Delhaes L."/>
            <person name="Meyer W."/>
            <person name="Papon N."/>
            <person name="Bouchara J.P."/>
        </authorList>
    </citation>
    <scope>NUCLEOTIDE SEQUENCE [LARGE SCALE GENOMIC DNA]</scope>
    <source>
        <strain evidence="2 3">IHEM 14462</strain>
    </source>
</reference>
<protein>
    <recommendedName>
        <fullName evidence="4">Hsp70 family chaperone</fullName>
    </recommendedName>
</protein>
<dbReference type="OrthoDB" id="2963168at2759"/>
<accession>A0A084G7G7</accession>
<dbReference type="AlphaFoldDB" id="A0A084G7G7"/>
<gene>
    <name evidence="2" type="ORF">SAPIO_CDS4719</name>
</gene>
<dbReference type="HOGENOM" id="CLU_330422_0_0_1"/>
<proteinExistence type="predicted"/>
<dbReference type="PANTHER" id="PTHR14187:SF5">
    <property type="entry name" value="HEAT SHOCK 70 KDA PROTEIN 12A"/>
    <property type="match status" value="1"/>
</dbReference>
<evidence type="ECO:0000313" key="3">
    <source>
        <dbReference type="Proteomes" id="UP000028545"/>
    </source>
</evidence>
<dbReference type="PRINTS" id="PR00301">
    <property type="entry name" value="HEATSHOCK70"/>
</dbReference>
<dbReference type="SUPFAM" id="SSF53067">
    <property type="entry name" value="Actin-like ATPase domain"/>
    <property type="match status" value="2"/>
</dbReference>
<dbReference type="CDD" id="cd10170">
    <property type="entry name" value="ASKHA_NBD_HSP70"/>
    <property type="match status" value="1"/>
</dbReference>
<dbReference type="EMBL" id="JOWA01000094">
    <property type="protein sequence ID" value="KEZ43279.1"/>
    <property type="molecule type" value="Genomic_DNA"/>
</dbReference>
<evidence type="ECO:0000313" key="2">
    <source>
        <dbReference type="EMBL" id="KEZ43279.1"/>
    </source>
</evidence>
<dbReference type="KEGG" id="sapo:SAPIO_CDS4719"/>
<dbReference type="Gene3D" id="3.30.420.40">
    <property type="match status" value="1"/>
</dbReference>
<organism evidence="2 3">
    <name type="scientific">Pseudallescheria apiosperma</name>
    <name type="common">Scedosporium apiospermum</name>
    <dbReference type="NCBI Taxonomy" id="563466"/>
    <lineage>
        <taxon>Eukaryota</taxon>
        <taxon>Fungi</taxon>
        <taxon>Dikarya</taxon>
        <taxon>Ascomycota</taxon>
        <taxon>Pezizomycotina</taxon>
        <taxon>Sordariomycetes</taxon>
        <taxon>Hypocreomycetidae</taxon>
        <taxon>Microascales</taxon>
        <taxon>Microascaceae</taxon>
        <taxon>Scedosporium</taxon>
    </lineage>
</organism>
<dbReference type="PANTHER" id="PTHR14187">
    <property type="entry name" value="ALPHA KINASE/ELONGATION FACTOR 2 KINASE"/>
    <property type="match status" value="1"/>
</dbReference>